<comment type="similarity">
    <text evidence="1">Belongs to the short-chain dehydrogenases/reductases (SDR) family.</text>
</comment>
<protein>
    <submittedName>
        <fullName evidence="3">SDR family oxidoreductase</fullName>
    </submittedName>
    <submittedName>
        <fullName evidence="4">Short-chain dehydrogenase</fullName>
    </submittedName>
</protein>
<sequence>MSAKVLVIVGAGGMGLAVARRLGAGRTVLLADIGQDALRAAEQTLGDEGLTVVTQVVDVTSAASVQHLALTARAAGEVDQVVHTAGLSPVQAPARAILEVDLLGVALVLDAFAPVVAAGGAGVVIASMAGHLAPALTPEQEHALAHTPADQLLQLPFLSPDIVTTPAAAYGIAKRANHVRVAAAGSAWGERGARLNSISPGVISTPMGQQELAGESGRVMRAMVDASATGRLGTPGDIAAAAAFLLGPDASFITGTDLLVDGGVVAAVRSGRLGTLTAPAAPTGPSGPSGPTA</sequence>
<gene>
    <name evidence="4" type="ORF">DDJ31_02890</name>
    <name evidence="3" type="ORF">ELQ87_36350</name>
</gene>
<organism evidence="3 5">
    <name type="scientific">Streptomyces griseoviridis</name>
    <dbReference type="NCBI Taxonomy" id="45398"/>
    <lineage>
        <taxon>Bacteria</taxon>
        <taxon>Bacillati</taxon>
        <taxon>Actinomycetota</taxon>
        <taxon>Actinomycetes</taxon>
        <taxon>Kitasatosporales</taxon>
        <taxon>Streptomycetaceae</taxon>
        <taxon>Streptomyces</taxon>
    </lineage>
</organism>
<reference evidence="4 6" key="1">
    <citation type="submission" date="2018-04" db="EMBL/GenBank/DDBJ databases">
        <title>Complete genome sequences of Streptomyces griseoviridis K61 and characterization of antagonistic properties of biological control agents.</title>
        <authorList>
            <person name="Mariita R.M."/>
            <person name="Sello J.K."/>
        </authorList>
    </citation>
    <scope>NUCLEOTIDE SEQUENCE [LARGE SCALE GENOMIC DNA]</scope>
    <source>
        <strain evidence="4 6">K61</strain>
    </source>
</reference>
<dbReference type="InterPro" id="IPR002347">
    <property type="entry name" value="SDR_fam"/>
</dbReference>
<evidence type="ECO:0000313" key="5">
    <source>
        <dbReference type="Proteomes" id="UP000271291"/>
    </source>
</evidence>
<dbReference type="PANTHER" id="PTHR43008">
    <property type="entry name" value="BENZIL REDUCTASE"/>
    <property type="match status" value="1"/>
</dbReference>
<dbReference type="Pfam" id="PF13561">
    <property type="entry name" value="adh_short_C2"/>
    <property type="match status" value="1"/>
</dbReference>
<dbReference type="NCBIfam" id="NF005395">
    <property type="entry name" value="PRK06940.1"/>
    <property type="match status" value="1"/>
</dbReference>
<dbReference type="Pfam" id="PF00106">
    <property type="entry name" value="adh_short"/>
    <property type="match status" value="1"/>
</dbReference>
<dbReference type="PRINTS" id="PR00081">
    <property type="entry name" value="GDHRDH"/>
</dbReference>
<keyword evidence="2" id="KW-0560">Oxidoreductase</keyword>
<dbReference type="Proteomes" id="UP000501753">
    <property type="component" value="Chromosome"/>
</dbReference>
<dbReference type="KEGG" id="sgd:ELQ87_36350"/>
<evidence type="ECO:0000313" key="6">
    <source>
        <dbReference type="Proteomes" id="UP000501753"/>
    </source>
</evidence>
<dbReference type="SUPFAM" id="SSF51735">
    <property type="entry name" value="NAD(P)-binding Rossmann-fold domains"/>
    <property type="match status" value="1"/>
</dbReference>
<evidence type="ECO:0000256" key="1">
    <source>
        <dbReference type="ARBA" id="ARBA00006484"/>
    </source>
</evidence>
<evidence type="ECO:0000313" key="3">
    <source>
        <dbReference type="EMBL" id="AZS89108.1"/>
    </source>
</evidence>
<proteinExistence type="inferred from homology"/>
<keyword evidence="6" id="KW-1185">Reference proteome</keyword>
<evidence type="ECO:0000313" key="4">
    <source>
        <dbReference type="EMBL" id="QCN84043.1"/>
    </source>
</evidence>
<dbReference type="EMBL" id="CP034687">
    <property type="protein sequence ID" value="AZS89108.1"/>
    <property type="molecule type" value="Genomic_DNA"/>
</dbReference>
<dbReference type="AlphaFoldDB" id="A0A3Q9KTS6"/>
<accession>A0A3Q9KTS6</accession>
<dbReference type="PANTHER" id="PTHR43008:SF4">
    <property type="entry name" value="CHAIN DEHYDROGENASE, PUTATIVE (AFU_ORTHOLOGUE AFUA_4G08710)-RELATED"/>
    <property type="match status" value="1"/>
</dbReference>
<dbReference type="Proteomes" id="UP000271291">
    <property type="component" value="Chromosome"/>
</dbReference>
<reference evidence="3 5" key="2">
    <citation type="submission" date="2018-12" db="EMBL/GenBank/DDBJ databases">
        <title>Streptomyces griseoviridis F1-27 complete genome.</title>
        <authorList>
            <person name="Mariita R.M."/>
            <person name="Sello J.K."/>
        </authorList>
    </citation>
    <scope>NUCLEOTIDE SEQUENCE [LARGE SCALE GENOMIC DNA]</scope>
    <source>
        <strain evidence="3 5">F1-27</strain>
    </source>
</reference>
<dbReference type="OrthoDB" id="9803333at2"/>
<dbReference type="Gene3D" id="3.40.50.720">
    <property type="entry name" value="NAD(P)-binding Rossmann-like Domain"/>
    <property type="match status" value="1"/>
</dbReference>
<dbReference type="EMBL" id="CP029078">
    <property type="protein sequence ID" value="QCN84043.1"/>
    <property type="molecule type" value="Genomic_DNA"/>
</dbReference>
<dbReference type="InterPro" id="IPR036291">
    <property type="entry name" value="NAD(P)-bd_dom_sf"/>
</dbReference>
<dbReference type="RefSeq" id="WP_127181878.1">
    <property type="nucleotide sequence ID" value="NZ_CP029078.1"/>
</dbReference>
<evidence type="ECO:0000256" key="2">
    <source>
        <dbReference type="ARBA" id="ARBA00023002"/>
    </source>
</evidence>
<dbReference type="GO" id="GO:0050664">
    <property type="term" value="F:oxidoreductase activity, acting on NAD(P)H, oxygen as acceptor"/>
    <property type="evidence" value="ECO:0007669"/>
    <property type="project" value="TreeGrafter"/>
</dbReference>
<dbReference type="CDD" id="cd05233">
    <property type="entry name" value="SDR_c"/>
    <property type="match status" value="1"/>
</dbReference>
<name>A0A3Q9KTS6_STRGD</name>